<keyword evidence="1" id="KW-0175">Coiled coil</keyword>
<dbReference type="RefSeq" id="WP_147158440.1">
    <property type="nucleotide sequence ID" value="NZ_BJYR01000006.1"/>
</dbReference>
<accession>A0A512AH84</accession>
<keyword evidence="3" id="KW-1185">Reference proteome</keyword>
<sequence>MDNGTLALLVPILALLIPVLAIWTQHQRKIEEIRASALSETNAQAAARAQALEERVRTLEAIVTDKSYDVANQIEALRDPARGDGSAIDRRRN</sequence>
<organism evidence="2 3">
    <name type="scientific">Novosphingobium sediminis</name>
    <dbReference type="NCBI Taxonomy" id="707214"/>
    <lineage>
        <taxon>Bacteria</taxon>
        <taxon>Pseudomonadati</taxon>
        <taxon>Pseudomonadota</taxon>
        <taxon>Alphaproteobacteria</taxon>
        <taxon>Sphingomonadales</taxon>
        <taxon>Sphingomonadaceae</taxon>
        <taxon>Novosphingobium</taxon>
    </lineage>
</organism>
<evidence type="ECO:0000313" key="3">
    <source>
        <dbReference type="Proteomes" id="UP000321464"/>
    </source>
</evidence>
<evidence type="ECO:0008006" key="4">
    <source>
        <dbReference type="Google" id="ProtNLM"/>
    </source>
</evidence>
<name>A0A512AH84_9SPHN</name>
<gene>
    <name evidence="2" type="ORF">NSE01_09010</name>
</gene>
<dbReference type="EMBL" id="BJYR01000006">
    <property type="protein sequence ID" value="GEN99068.1"/>
    <property type="molecule type" value="Genomic_DNA"/>
</dbReference>
<dbReference type="OrthoDB" id="7428745at2"/>
<feature type="coiled-coil region" evidence="1">
    <location>
        <begin position="35"/>
        <end position="62"/>
    </location>
</feature>
<evidence type="ECO:0000256" key="1">
    <source>
        <dbReference type="SAM" id="Coils"/>
    </source>
</evidence>
<dbReference type="AlphaFoldDB" id="A0A512AH84"/>
<protein>
    <recommendedName>
        <fullName evidence="4">Phage shock protein B</fullName>
    </recommendedName>
</protein>
<reference evidence="2 3" key="1">
    <citation type="submission" date="2019-07" db="EMBL/GenBank/DDBJ databases">
        <title>Whole genome shotgun sequence of Novosphingobium sediminis NBRC 106119.</title>
        <authorList>
            <person name="Hosoyama A."/>
            <person name="Uohara A."/>
            <person name="Ohji S."/>
            <person name="Ichikawa N."/>
        </authorList>
    </citation>
    <scope>NUCLEOTIDE SEQUENCE [LARGE SCALE GENOMIC DNA]</scope>
    <source>
        <strain evidence="2 3">NBRC 106119</strain>
    </source>
</reference>
<proteinExistence type="predicted"/>
<dbReference type="Proteomes" id="UP000321464">
    <property type="component" value="Unassembled WGS sequence"/>
</dbReference>
<evidence type="ECO:0000313" key="2">
    <source>
        <dbReference type="EMBL" id="GEN99068.1"/>
    </source>
</evidence>
<comment type="caution">
    <text evidence="2">The sequence shown here is derived from an EMBL/GenBank/DDBJ whole genome shotgun (WGS) entry which is preliminary data.</text>
</comment>